<evidence type="ECO:0008006" key="4">
    <source>
        <dbReference type="Google" id="ProtNLM"/>
    </source>
</evidence>
<feature type="chain" id="PRO_5046625318" description="Glucose/arabinose dehydrogenase" evidence="1">
    <location>
        <begin position="34"/>
        <end position="509"/>
    </location>
</feature>
<sequence length="509" mass="56435">MKPETMTHKPFASIRARSRFLLLALIATTASPAASFDDCYKVENIDLPSGVPPEVGGIDFAPDGTLYVVLRRGDVLRAKPSSDANGFQWQLFASGFHNGCGVDAVTADKIRITQMAEMTEVEDTDKDGKADRFTRFAAGWGLSGNYHETNTLAKDGKGGYFISIGTASHAGPTFQHVLGDYSAAGRRGRNYASVKWKGWILHSDAKGTVTPVASGFRMANGIYQDPDGNLWAGDNQGDWKAITPLYHVEKGKFYGHPSSLVWDEAWKDKDPLATYRKDLDAYNKARTKAAVEMPNQEINRSAGEPMELPRDESFGPFAGQLLVPDNNGERISRVMLEKVNGKFQGAVTHFIQNHGLRSGNHRLRFSPDGKQLYVGQTVRGWGTPAEGLQRITWKGGIPFDIESFKITKKGFTLTFTKDIPDKLEDKDAWKFSSFTVQPKWTYGSDPENQRDHGVKSIKAIGKRGIEVELDDFSAGKIYKLELPKDLKSKDDKSPLQNRLAFYTANELPQ</sequence>
<evidence type="ECO:0000313" key="2">
    <source>
        <dbReference type="EMBL" id="MCW1911970.1"/>
    </source>
</evidence>
<dbReference type="InterPro" id="IPR011042">
    <property type="entry name" value="6-blade_b-propeller_TolB-like"/>
</dbReference>
<evidence type="ECO:0000313" key="3">
    <source>
        <dbReference type="Proteomes" id="UP001165653"/>
    </source>
</evidence>
<name>A0ABT3FWJ5_9BACT</name>
<dbReference type="Proteomes" id="UP001165653">
    <property type="component" value="Unassembled WGS sequence"/>
</dbReference>
<dbReference type="SUPFAM" id="SSF63829">
    <property type="entry name" value="Calcium-dependent phosphotriesterase"/>
    <property type="match status" value="1"/>
</dbReference>
<organism evidence="2 3">
    <name type="scientific">Luteolibacter rhizosphaerae</name>
    <dbReference type="NCBI Taxonomy" id="2989719"/>
    <lineage>
        <taxon>Bacteria</taxon>
        <taxon>Pseudomonadati</taxon>
        <taxon>Verrucomicrobiota</taxon>
        <taxon>Verrucomicrobiia</taxon>
        <taxon>Verrucomicrobiales</taxon>
        <taxon>Verrucomicrobiaceae</taxon>
        <taxon>Luteolibacter</taxon>
    </lineage>
</organism>
<feature type="signal peptide" evidence="1">
    <location>
        <begin position="1"/>
        <end position="33"/>
    </location>
</feature>
<dbReference type="RefSeq" id="WP_264509923.1">
    <property type="nucleotide sequence ID" value="NZ_JAPDDR010000001.1"/>
</dbReference>
<protein>
    <recommendedName>
        <fullName evidence="4">Glucose/arabinose dehydrogenase</fullName>
    </recommendedName>
</protein>
<keyword evidence="1" id="KW-0732">Signal</keyword>
<reference evidence="2" key="1">
    <citation type="submission" date="2022-10" db="EMBL/GenBank/DDBJ databases">
        <title>Luteolibacter sp. GHJ8, whole genome shotgun sequencing project.</title>
        <authorList>
            <person name="Zhao G."/>
            <person name="Shen L."/>
        </authorList>
    </citation>
    <scope>NUCLEOTIDE SEQUENCE</scope>
    <source>
        <strain evidence="2">GHJ8</strain>
    </source>
</reference>
<accession>A0ABT3FWJ5</accession>
<comment type="caution">
    <text evidence="2">The sequence shown here is derived from an EMBL/GenBank/DDBJ whole genome shotgun (WGS) entry which is preliminary data.</text>
</comment>
<keyword evidence="3" id="KW-1185">Reference proteome</keyword>
<dbReference type="PANTHER" id="PTHR33546:SF1">
    <property type="entry name" value="LARGE, MULTIFUNCTIONAL SECRETED PROTEIN"/>
    <property type="match status" value="1"/>
</dbReference>
<proteinExistence type="predicted"/>
<gene>
    <name evidence="2" type="ORF">OJ996_00185</name>
</gene>
<dbReference type="PANTHER" id="PTHR33546">
    <property type="entry name" value="LARGE, MULTIFUNCTIONAL SECRETED PROTEIN-RELATED"/>
    <property type="match status" value="1"/>
</dbReference>
<dbReference type="EMBL" id="JAPDDR010000001">
    <property type="protein sequence ID" value="MCW1911970.1"/>
    <property type="molecule type" value="Genomic_DNA"/>
</dbReference>
<evidence type="ECO:0000256" key="1">
    <source>
        <dbReference type="SAM" id="SignalP"/>
    </source>
</evidence>
<dbReference type="Gene3D" id="2.120.10.30">
    <property type="entry name" value="TolB, C-terminal domain"/>
    <property type="match status" value="1"/>
</dbReference>